<sequence>MTRTQKSVAIFGTEAVLDAATERRTERVSGLADRLAALV</sequence>
<reference evidence="1" key="1">
    <citation type="journal article" date="2012" name="PLoS ONE">
        <title>Gene sets for utilization of primary and secondary nutrition supplies in the distal gut of endangered iberian lynx.</title>
        <authorList>
            <person name="Alcaide M."/>
            <person name="Messina E."/>
            <person name="Richter M."/>
            <person name="Bargiela R."/>
            <person name="Peplies J."/>
            <person name="Huws S.A."/>
            <person name="Newbold C.J."/>
            <person name="Golyshin P.N."/>
            <person name="Simon M.A."/>
            <person name="Lopez G."/>
            <person name="Yakimov M.M."/>
            <person name="Ferrer M."/>
        </authorList>
    </citation>
    <scope>NUCLEOTIDE SEQUENCE</scope>
</reference>
<name>J9FYN0_9ZZZZ</name>
<evidence type="ECO:0000313" key="1">
    <source>
        <dbReference type="EMBL" id="EJW92474.1"/>
    </source>
</evidence>
<proteinExistence type="predicted"/>
<organism evidence="1">
    <name type="scientific">gut metagenome</name>
    <dbReference type="NCBI Taxonomy" id="749906"/>
    <lineage>
        <taxon>unclassified sequences</taxon>
        <taxon>metagenomes</taxon>
        <taxon>organismal metagenomes</taxon>
    </lineage>
</organism>
<gene>
    <name evidence="1" type="ORF">EVA_19421</name>
</gene>
<accession>J9FYN0</accession>
<comment type="caution">
    <text evidence="1">The sequence shown here is derived from an EMBL/GenBank/DDBJ whole genome shotgun (WGS) entry which is preliminary data.</text>
</comment>
<dbReference type="AlphaFoldDB" id="J9FYN0"/>
<protein>
    <submittedName>
        <fullName evidence="1">Uncharacterized protein</fullName>
    </submittedName>
</protein>
<dbReference type="EMBL" id="AMCI01007517">
    <property type="protein sequence ID" value="EJW92474.1"/>
    <property type="molecule type" value="Genomic_DNA"/>
</dbReference>